<reference evidence="2 3" key="1">
    <citation type="journal article" date="2015" name="Sci. Rep.">
        <title>The genome of Leishmania panamensis: insights into genomics of the L. (Viannia) subgenus.</title>
        <authorList>
            <person name="Llanes A."/>
            <person name="Restrepo C.M."/>
            <person name="Vecchio G.D."/>
            <person name="Anguizola F.J."/>
            <person name="Lleonart R."/>
        </authorList>
    </citation>
    <scope>NUCLEOTIDE SEQUENCE [LARGE SCALE GENOMIC DNA]</scope>
    <source>
        <strain evidence="2 3">MHOM/PA/94/PSC-1</strain>
    </source>
</reference>
<keyword evidence="2" id="KW-0378">Hydrolase</keyword>
<dbReference type="SUPFAM" id="SSF52540">
    <property type="entry name" value="P-loop containing nucleoside triphosphate hydrolases"/>
    <property type="match status" value="1"/>
</dbReference>
<gene>
    <name evidence="2" type="ORF">LPMP_354950</name>
</gene>
<evidence type="ECO:0000256" key="1">
    <source>
        <dbReference type="SAM" id="MobiDB-lite"/>
    </source>
</evidence>
<dbReference type="OrthoDB" id="8954335at2759"/>
<dbReference type="GeneID" id="22579523"/>
<feature type="compositionally biased region" description="Polar residues" evidence="1">
    <location>
        <begin position="54"/>
        <end position="69"/>
    </location>
</feature>
<dbReference type="KEGG" id="lpan:LPMP_354950"/>
<name>A0A088S342_LEIPA</name>
<dbReference type="Proteomes" id="UP000063063">
    <property type="component" value="Chromosome 35"/>
</dbReference>
<protein>
    <submittedName>
        <fullName evidence="2">Nucleoside triphosphate hydrolase, putative</fullName>
    </submittedName>
</protein>
<dbReference type="VEuPathDB" id="TriTrypDB:LPAL13_350058000"/>
<proteinExistence type="predicted"/>
<dbReference type="RefSeq" id="XP_010703426.1">
    <property type="nucleotide sequence ID" value="XM_010705124.1"/>
</dbReference>
<organism evidence="2 3">
    <name type="scientific">Leishmania panamensis</name>
    <dbReference type="NCBI Taxonomy" id="5679"/>
    <lineage>
        <taxon>Eukaryota</taxon>
        <taxon>Discoba</taxon>
        <taxon>Euglenozoa</taxon>
        <taxon>Kinetoplastea</taxon>
        <taxon>Metakinetoplastina</taxon>
        <taxon>Trypanosomatida</taxon>
        <taxon>Trypanosomatidae</taxon>
        <taxon>Leishmaniinae</taxon>
        <taxon>Leishmania</taxon>
        <taxon>Leishmania guyanensis species complex</taxon>
    </lineage>
</organism>
<dbReference type="VEuPathDB" id="TriTrypDB:LPMP_354950"/>
<accession>A0A088S342</accession>
<keyword evidence="3" id="KW-1185">Reference proteome</keyword>
<evidence type="ECO:0000313" key="3">
    <source>
        <dbReference type="Proteomes" id="UP000063063"/>
    </source>
</evidence>
<dbReference type="InterPro" id="IPR027417">
    <property type="entry name" value="P-loop_NTPase"/>
</dbReference>
<dbReference type="EMBL" id="CP009404">
    <property type="protein sequence ID" value="AIO02626.1"/>
    <property type="molecule type" value="Genomic_DNA"/>
</dbReference>
<evidence type="ECO:0000313" key="2">
    <source>
        <dbReference type="EMBL" id="AIO02626.1"/>
    </source>
</evidence>
<dbReference type="AlphaFoldDB" id="A0A088S342"/>
<sequence length="479" mass="52803">MSCYSGASGHGIPSTANGHERTTRILVLGEASVGKTLLIRRLCDHIFGDTSLKNSDGGSGSASPYQSPSVVDEDDLGPEWGPTVGIAVNALKRATTVLDDTVAIPNPTTPSLYNTATVMKYTAPSFSCYSGETNSYANPSFYSTQCSTNSYGGTNSMLQYRGQGWTGSNNSVSLPYQMTTPSRQHRKTVLQTIEFHELGGTHGYRDIARLPLRNIQYDGVMFVYHRRSLTSTLYLKEWYGWARSVFSASPCIGSYYGTGVSKSTKLSKRMPRFMLVGTQLSGDELPAAAAGLGKSVKETLHIPSGAISDETLLEGNLEVKLRTLQSPQTLTQRSGVLHTLSKMVSRLVWPYHVCWCLLHPFFFLSEQYQEEIRPRGRLIGWALRAVGQLVWVLYQAEQTLLYVIAVILFGPHQQAVVLGRSRLKQTLEEMLKDELCVAHAHACRLDSNISLQSSLDELVAFFDILLRDDVPEGDVLRGV</sequence>
<dbReference type="eggNOG" id="ENOG502SHYS">
    <property type="taxonomic scope" value="Eukaryota"/>
</dbReference>
<feature type="region of interest" description="Disordered" evidence="1">
    <location>
        <begin position="54"/>
        <end position="74"/>
    </location>
</feature>